<dbReference type="EMBL" id="MEYN01000051">
    <property type="protein sequence ID" value="OGD29442.1"/>
    <property type="molecule type" value="Genomic_DNA"/>
</dbReference>
<keyword evidence="5 7" id="KW-1133">Transmembrane helix</keyword>
<keyword evidence="6 7" id="KW-0472">Membrane</keyword>
<dbReference type="InterPro" id="IPR001173">
    <property type="entry name" value="Glyco_trans_2-like"/>
</dbReference>
<gene>
    <name evidence="9" type="ORF">A2W60_00835</name>
</gene>
<sequence length="635" mass="72443">MQTDFLFLKDELSAKNLWQSSTNLIALTVLAGIAATAYLAYHYGIAGPAFALSLTAAGFYLGAILFRFLLFAFSLIQIRKNSAAKSIVQQCSDKELPVYTVLVPLRHEVKALPGLIEALNNLDWPEDRLEIFFLVDDDDDITQDALKKHVLPRHIQVMIIPTADALIRSKPRVLNAILFQVSGEFLTIYDAEDRPEQNQLKKAYLTFRDSPEEIVCVQARLDYYNERQNILTRWFTAEYASWFGYTLPALDCLGLPIPLGGTSNHLRVEFLQKIGGWDSYNVTEDCELGMRIYRMRGRMKIMSYLPHKQEEKGRPIRVFDSVTYEEATSQLKNWIRQRSRWIKGFLQTFIVHTRNPLKAVREFGVCGFAVFIFFTGGTAVIHLMNIIFWTLSIAWLFNWNFIYAFFPPALHQIHVFTLIFGNAFFILIHVLSALIEKRFLTALFALFIPLYWLLMAIACLKAIWQLIFKPHFWEKTMHFGEIKKQEEVKNGMAVKKILIIVIAALALAVCKNSADAANVSFPGSVWSELKTQASPLNNYGAMAEGVVEQGAELSDASLGKLRINFFGELKYSFNPNGPTWYNYTAPGIGIRLEYPGQKSFVRFGFKISQENWQDHDSNTAATGFITVYRGWNLSK</sequence>
<evidence type="ECO:0000256" key="7">
    <source>
        <dbReference type="SAM" id="Phobius"/>
    </source>
</evidence>
<evidence type="ECO:0000256" key="5">
    <source>
        <dbReference type="ARBA" id="ARBA00022989"/>
    </source>
</evidence>
<keyword evidence="2" id="KW-0328">Glycosyltransferase</keyword>
<keyword evidence="4 7" id="KW-0812">Transmembrane</keyword>
<dbReference type="Gene3D" id="3.90.550.10">
    <property type="entry name" value="Spore Coat Polysaccharide Biosynthesis Protein SpsA, Chain A"/>
    <property type="match status" value="1"/>
</dbReference>
<comment type="caution">
    <text evidence="9">The sequence shown here is derived from an EMBL/GenBank/DDBJ whole genome shotgun (WGS) entry which is preliminary data.</text>
</comment>
<dbReference type="GO" id="GO:0016757">
    <property type="term" value="F:glycosyltransferase activity"/>
    <property type="evidence" value="ECO:0007669"/>
    <property type="project" value="UniProtKB-KW"/>
</dbReference>
<evidence type="ECO:0000313" key="9">
    <source>
        <dbReference type="EMBL" id="OGD29442.1"/>
    </source>
</evidence>
<evidence type="ECO:0000256" key="6">
    <source>
        <dbReference type="ARBA" id="ARBA00023136"/>
    </source>
</evidence>
<evidence type="ECO:0000313" key="10">
    <source>
        <dbReference type="Proteomes" id="UP000179184"/>
    </source>
</evidence>
<feature type="domain" description="Glycosyltransferase 2-like" evidence="8">
    <location>
        <begin position="187"/>
        <end position="406"/>
    </location>
</feature>
<organism evidence="9 10">
    <name type="scientific">Candidatus Azambacteria bacterium RIFCSPHIGHO2_02_46_12</name>
    <dbReference type="NCBI Taxonomy" id="1797295"/>
    <lineage>
        <taxon>Bacteria</taxon>
        <taxon>Candidatus Azamiibacteriota</taxon>
    </lineage>
</organism>
<evidence type="ECO:0000256" key="1">
    <source>
        <dbReference type="ARBA" id="ARBA00004141"/>
    </source>
</evidence>
<dbReference type="PANTHER" id="PTHR43867">
    <property type="entry name" value="CELLULOSE SYNTHASE CATALYTIC SUBUNIT A [UDP-FORMING]"/>
    <property type="match status" value="1"/>
</dbReference>
<dbReference type="PANTHER" id="PTHR43867:SF2">
    <property type="entry name" value="CELLULOSE SYNTHASE CATALYTIC SUBUNIT A [UDP-FORMING]"/>
    <property type="match status" value="1"/>
</dbReference>
<dbReference type="SUPFAM" id="SSF53448">
    <property type="entry name" value="Nucleotide-diphospho-sugar transferases"/>
    <property type="match status" value="1"/>
</dbReference>
<dbReference type="AlphaFoldDB" id="A0A1F5BFR3"/>
<proteinExistence type="predicted"/>
<protein>
    <recommendedName>
        <fullName evidence="8">Glycosyltransferase 2-like domain-containing protein</fullName>
    </recommendedName>
</protein>
<keyword evidence="3" id="KW-0808">Transferase</keyword>
<evidence type="ECO:0000256" key="2">
    <source>
        <dbReference type="ARBA" id="ARBA00022676"/>
    </source>
</evidence>
<dbReference type="InterPro" id="IPR050321">
    <property type="entry name" value="Glycosyltr_2/OpgH_subfam"/>
</dbReference>
<feature type="transmembrane region" description="Helical" evidence="7">
    <location>
        <begin position="413"/>
        <end position="435"/>
    </location>
</feature>
<evidence type="ECO:0000256" key="4">
    <source>
        <dbReference type="ARBA" id="ARBA00022692"/>
    </source>
</evidence>
<evidence type="ECO:0000256" key="3">
    <source>
        <dbReference type="ARBA" id="ARBA00022679"/>
    </source>
</evidence>
<evidence type="ECO:0000259" key="8">
    <source>
        <dbReference type="Pfam" id="PF13632"/>
    </source>
</evidence>
<name>A0A1F5BFR3_9BACT</name>
<feature type="transmembrane region" description="Helical" evidence="7">
    <location>
        <begin position="441"/>
        <end position="464"/>
    </location>
</feature>
<reference evidence="9 10" key="1">
    <citation type="journal article" date="2016" name="Nat. Commun.">
        <title>Thousands of microbial genomes shed light on interconnected biogeochemical processes in an aquifer system.</title>
        <authorList>
            <person name="Anantharaman K."/>
            <person name="Brown C.T."/>
            <person name="Hug L.A."/>
            <person name="Sharon I."/>
            <person name="Castelle C.J."/>
            <person name="Probst A.J."/>
            <person name="Thomas B.C."/>
            <person name="Singh A."/>
            <person name="Wilkins M.J."/>
            <person name="Karaoz U."/>
            <person name="Brodie E.L."/>
            <person name="Williams K.H."/>
            <person name="Hubbard S.S."/>
            <person name="Banfield J.F."/>
        </authorList>
    </citation>
    <scope>NUCLEOTIDE SEQUENCE [LARGE SCALE GENOMIC DNA]</scope>
</reference>
<dbReference type="Pfam" id="PF13632">
    <property type="entry name" value="Glyco_trans_2_3"/>
    <property type="match status" value="1"/>
</dbReference>
<feature type="transmembrane region" description="Helical" evidence="7">
    <location>
        <begin position="21"/>
        <end position="43"/>
    </location>
</feature>
<comment type="subcellular location">
    <subcellularLocation>
        <location evidence="1">Membrane</location>
        <topology evidence="1">Multi-pass membrane protein</topology>
    </subcellularLocation>
</comment>
<feature type="transmembrane region" description="Helical" evidence="7">
    <location>
        <begin position="49"/>
        <end position="76"/>
    </location>
</feature>
<accession>A0A1F5BFR3</accession>
<dbReference type="GO" id="GO:0016020">
    <property type="term" value="C:membrane"/>
    <property type="evidence" value="ECO:0007669"/>
    <property type="project" value="UniProtKB-SubCell"/>
</dbReference>
<dbReference type="Proteomes" id="UP000179184">
    <property type="component" value="Unassembled WGS sequence"/>
</dbReference>
<dbReference type="InterPro" id="IPR029044">
    <property type="entry name" value="Nucleotide-diphossugar_trans"/>
</dbReference>